<protein>
    <submittedName>
        <fullName evidence="2">Uncharacterized protein</fullName>
    </submittedName>
</protein>
<dbReference type="Proteomes" id="UP001054889">
    <property type="component" value="Unassembled WGS sequence"/>
</dbReference>
<reference evidence="2" key="2">
    <citation type="submission" date="2021-12" db="EMBL/GenBank/DDBJ databases">
        <title>Resequencing data analysis of finger millet.</title>
        <authorList>
            <person name="Hatakeyama M."/>
            <person name="Aluri S."/>
            <person name="Balachadran M.T."/>
            <person name="Sivarajan S.R."/>
            <person name="Poveda L."/>
            <person name="Shimizu-Inatsugi R."/>
            <person name="Schlapbach R."/>
            <person name="Sreeman S.M."/>
            <person name="Shimizu K.K."/>
        </authorList>
    </citation>
    <scope>NUCLEOTIDE SEQUENCE</scope>
</reference>
<reference evidence="2" key="1">
    <citation type="journal article" date="2018" name="DNA Res.">
        <title>Multiple hybrid de novo genome assembly of finger millet, an orphan allotetraploid crop.</title>
        <authorList>
            <person name="Hatakeyama M."/>
            <person name="Aluri S."/>
            <person name="Balachadran M.T."/>
            <person name="Sivarajan S.R."/>
            <person name="Patrignani A."/>
            <person name="Gruter S."/>
            <person name="Poveda L."/>
            <person name="Shimizu-Inatsugi R."/>
            <person name="Baeten J."/>
            <person name="Francoijs K.J."/>
            <person name="Nataraja K.N."/>
            <person name="Reddy Y.A.N."/>
            <person name="Phadnis S."/>
            <person name="Ravikumar R.L."/>
            <person name="Schlapbach R."/>
            <person name="Sreeman S.M."/>
            <person name="Shimizu K.K."/>
        </authorList>
    </citation>
    <scope>NUCLEOTIDE SEQUENCE</scope>
</reference>
<dbReference type="AlphaFoldDB" id="A0AAV5E6W9"/>
<feature type="region of interest" description="Disordered" evidence="1">
    <location>
        <begin position="13"/>
        <end position="64"/>
    </location>
</feature>
<accession>A0AAV5E6W9</accession>
<keyword evidence="3" id="KW-1185">Reference proteome</keyword>
<evidence type="ECO:0000313" key="2">
    <source>
        <dbReference type="EMBL" id="GJN18188.1"/>
    </source>
</evidence>
<evidence type="ECO:0000256" key="1">
    <source>
        <dbReference type="SAM" id="MobiDB-lite"/>
    </source>
</evidence>
<dbReference type="EMBL" id="BQKI01000073">
    <property type="protein sequence ID" value="GJN18188.1"/>
    <property type="molecule type" value="Genomic_DNA"/>
</dbReference>
<sequence length="64" mass="7041">MGLREPALRLLRARVAAPRPGEPPHGPAVPGRRRVTLPAFRPPGRRLGSRRDRPWCGQGEAKEG</sequence>
<name>A0AAV5E6W9_ELECO</name>
<gene>
    <name evidence="2" type="primary">gb05323</name>
    <name evidence="2" type="ORF">PR202_gb05323</name>
</gene>
<feature type="compositionally biased region" description="Basic and acidic residues" evidence="1">
    <location>
        <begin position="49"/>
        <end position="64"/>
    </location>
</feature>
<proteinExistence type="predicted"/>
<organism evidence="2 3">
    <name type="scientific">Eleusine coracana subsp. coracana</name>
    <dbReference type="NCBI Taxonomy" id="191504"/>
    <lineage>
        <taxon>Eukaryota</taxon>
        <taxon>Viridiplantae</taxon>
        <taxon>Streptophyta</taxon>
        <taxon>Embryophyta</taxon>
        <taxon>Tracheophyta</taxon>
        <taxon>Spermatophyta</taxon>
        <taxon>Magnoliopsida</taxon>
        <taxon>Liliopsida</taxon>
        <taxon>Poales</taxon>
        <taxon>Poaceae</taxon>
        <taxon>PACMAD clade</taxon>
        <taxon>Chloridoideae</taxon>
        <taxon>Cynodonteae</taxon>
        <taxon>Eleusininae</taxon>
        <taxon>Eleusine</taxon>
    </lineage>
</organism>
<comment type="caution">
    <text evidence="2">The sequence shown here is derived from an EMBL/GenBank/DDBJ whole genome shotgun (WGS) entry which is preliminary data.</text>
</comment>
<evidence type="ECO:0000313" key="3">
    <source>
        <dbReference type="Proteomes" id="UP001054889"/>
    </source>
</evidence>